<dbReference type="PANTHER" id="PTHR21011">
    <property type="entry name" value="MITOCHONDRIAL 28S RIBOSOMAL PROTEIN S6"/>
    <property type="match status" value="1"/>
</dbReference>
<dbReference type="InterPro" id="IPR000529">
    <property type="entry name" value="Ribosomal_bS6"/>
</dbReference>
<accession>A0A2H0X813</accession>
<dbReference type="Pfam" id="PF01250">
    <property type="entry name" value="Ribosomal_S6"/>
    <property type="match status" value="1"/>
</dbReference>
<evidence type="ECO:0000256" key="2">
    <source>
        <dbReference type="ARBA" id="ARBA00035294"/>
    </source>
</evidence>
<keyword evidence="3" id="KW-0694">RNA-binding</keyword>
<organism evidence="4 5">
    <name type="scientific">candidate division WWE3 bacterium CG08_land_8_20_14_0_20_43_13</name>
    <dbReference type="NCBI Taxonomy" id="1975087"/>
    <lineage>
        <taxon>Bacteria</taxon>
        <taxon>Katanobacteria</taxon>
    </lineage>
</organism>
<comment type="caution">
    <text evidence="4">The sequence shown here is derived from an EMBL/GenBank/DDBJ whole genome shotgun (WGS) entry which is preliminary data.</text>
</comment>
<dbReference type="InterPro" id="IPR035980">
    <property type="entry name" value="Ribosomal_bS6_sf"/>
</dbReference>
<dbReference type="SUPFAM" id="SSF54995">
    <property type="entry name" value="Ribosomal protein S6"/>
    <property type="match status" value="1"/>
</dbReference>
<dbReference type="AlphaFoldDB" id="A0A2H0X813"/>
<dbReference type="GO" id="GO:1990904">
    <property type="term" value="C:ribonucleoprotein complex"/>
    <property type="evidence" value="ECO:0007669"/>
    <property type="project" value="UniProtKB-KW"/>
</dbReference>
<comment type="function">
    <text evidence="3">Binds together with bS18 to 16S ribosomal RNA.</text>
</comment>
<keyword evidence="3" id="KW-0699">rRNA-binding</keyword>
<evidence type="ECO:0000313" key="5">
    <source>
        <dbReference type="Proteomes" id="UP000231414"/>
    </source>
</evidence>
<dbReference type="EMBL" id="PEYW01000010">
    <property type="protein sequence ID" value="PIS20981.1"/>
    <property type="molecule type" value="Genomic_DNA"/>
</dbReference>
<comment type="similarity">
    <text evidence="1 3">Belongs to the bacterial ribosomal protein bS6 family.</text>
</comment>
<dbReference type="GO" id="GO:0005840">
    <property type="term" value="C:ribosome"/>
    <property type="evidence" value="ECO:0007669"/>
    <property type="project" value="UniProtKB-KW"/>
</dbReference>
<reference evidence="5" key="1">
    <citation type="submission" date="2017-09" db="EMBL/GenBank/DDBJ databases">
        <title>Depth-based differentiation of microbial function through sediment-hosted aquifers and enrichment of novel symbionts in the deep terrestrial subsurface.</title>
        <authorList>
            <person name="Probst A.J."/>
            <person name="Ladd B."/>
            <person name="Jarett J.K."/>
            <person name="Geller-Mcgrath D.E."/>
            <person name="Sieber C.M.K."/>
            <person name="Emerson J.B."/>
            <person name="Anantharaman K."/>
            <person name="Thomas B.C."/>
            <person name="Malmstrom R."/>
            <person name="Stieglmeier M."/>
            <person name="Klingl A."/>
            <person name="Woyke T."/>
            <person name="Ryan C.M."/>
            <person name="Banfield J.F."/>
        </authorList>
    </citation>
    <scope>NUCLEOTIDE SEQUENCE [LARGE SCALE GENOMIC DNA]</scope>
</reference>
<dbReference type="CDD" id="cd00473">
    <property type="entry name" value="bS6"/>
    <property type="match status" value="1"/>
</dbReference>
<dbReference type="InterPro" id="IPR014717">
    <property type="entry name" value="Transl_elong_EF1B/ribsomal_bS6"/>
</dbReference>
<dbReference type="PANTHER" id="PTHR21011:SF1">
    <property type="entry name" value="SMALL RIBOSOMAL SUBUNIT PROTEIN BS6M"/>
    <property type="match status" value="1"/>
</dbReference>
<dbReference type="GO" id="GO:0005737">
    <property type="term" value="C:cytoplasm"/>
    <property type="evidence" value="ECO:0007669"/>
    <property type="project" value="UniProtKB-ARBA"/>
</dbReference>
<dbReference type="GO" id="GO:0006412">
    <property type="term" value="P:translation"/>
    <property type="evidence" value="ECO:0007669"/>
    <property type="project" value="UniProtKB-UniRule"/>
</dbReference>
<proteinExistence type="inferred from homology"/>
<dbReference type="GO" id="GO:0003735">
    <property type="term" value="F:structural constituent of ribosome"/>
    <property type="evidence" value="ECO:0007669"/>
    <property type="project" value="InterPro"/>
</dbReference>
<evidence type="ECO:0000313" key="4">
    <source>
        <dbReference type="EMBL" id="PIS20981.1"/>
    </source>
</evidence>
<sequence>MWLSLDLVFNYMSDYELMLIFKTGLSEEDMSALIGKIKDLLDKHAKGEVVKTDDWGKRTLSYPIKNQTDGRYQVWQVKASPGGLAEFSTRLRREENVLRFLLTVK</sequence>
<dbReference type="Proteomes" id="UP000231414">
    <property type="component" value="Unassembled WGS sequence"/>
</dbReference>
<dbReference type="NCBIfam" id="TIGR00166">
    <property type="entry name" value="S6"/>
    <property type="match status" value="1"/>
</dbReference>
<dbReference type="Gene3D" id="3.30.70.60">
    <property type="match status" value="1"/>
</dbReference>
<dbReference type="InterPro" id="IPR020814">
    <property type="entry name" value="Ribosomal_S6_plastid/chlpt"/>
</dbReference>
<dbReference type="GO" id="GO:0070181">
    <property type="term" value="F:small ribosomal subunit rRNA binding"/>
    <property type="evidence" value="ECO:0007669"/>
    <property type="project" value="TreeGrafter"/>
</dbReference>
<gene>
    <name evidence="3 4" type="primary">rpsF</name>
    <name evidence="4" type="ORF">COT52_00920</name>
</gene>
<name>A0A2H0X813_UNCKA</name>
<protein>
    <recommendedName>
        <fullName evidence="2 3">Small ribosomal subunit protein bS6</fullName>
    </recommendedName>
</protein>
<keyword evidence="3" id="KW-0687">Ribonucleoprotein</keyword>
<dbReference type="HAMAP" id="MF_00360">
    <property type="entry name" value="Ribosomal_bS6"/>
    <property type="match status" value="1"/>
</dbReference>
<evidence type="ECO:0000256" key="1">
    <source>
        <dbReference type="ARBA" id="ARBA00009512"/>
    </source>
</evidence>
<evidence type="ECO:0000256" key="3">
    <source>
        <dbReference type="HAMAP-Rule" id="MF_00360"/>
    </source>
</evidence>
<keyword evidence="3 4" id="KW-0689">Ribosomal protein</keyword>